<keyword evidence="2" id="KW-1185">Reference proteome</keyword>
<dbReference type="AlphaFoldDB" id="A0A2P6Q2Q0"/>
<gene>
    <name evidence="1" type="ORF">RchiOBHm_Chr5g0003341</name>
</gene>
<comment type="caution">
    <text evidence="1">The sequence shown here is derived from an EMBL/GenBank/DDBJ whole genome shotgun (WGS) entry which is preliminary data.</text>
</comment>
<sequence>MPMGKHELNLIGCSNSNLELQAHKVHASSIACHSLCVMYCFPPFMLGILPY</sequence>
<dbReference type="EMBL" id="PDCK01000043">
    <property type="protein sequence ID" value="PRQ28465.1"/>
    <property type="molecule type" value="Genomic_DNA"/>
</dbReference>
<proteinExistence type="predicted"/>
<accession>A0A2P6Q2Q0</accession>
<organism evidence="1 2">
    <name type="scientific">Rosa chinensis</name>
    <name type="common">China rose</name>
    <dbReference type="NCBI Taxonomy" id="74649"/>
    <lineage>
        <taxon>Eukaryota</taxon>
        <taxon>Viridiplantae</taxon>
        <taxon>Streptophyta</taxon>
        <taxon>Embryophyta</taxon>
        <taxon>Tracheophyta</taxon>
        <taxon>Spermatophyta</taxon>
        <taxon>Magnoliopsida</taxon>
        <taxon>eudicotyledons</taxon>
        <taxon>Gunneridae</taxon>
        <taxon>Pentapetalae</taxon>
        <taxon>rosids</taxon>
        <taxon>fabids</taxon>
        <taxon>Rosales</taxon>
        <taxon>Rosaceae</taxon>
        <taxon>Rosoideae</taxon>
        <taxon>Rosoideae incertae sedis</taxon>
        <taxon>Rosa</taxon>
    </lineage>
</organism>
<reference evidence="1 2" key="1">
    <citation type="journal article" date="2018" name="Nat. Genet.">
        <title>The Rosa genome provides new insights in the design of modern roses.</title>
        <authorList>
            <person name="Bendahmane M."/>
        </authorList>
    </citation>
    <scope>NUCLEOTIDE SEQUENCE [LARGE SCALE GENOMIC DNA]</scope>
    <source>
        <strain evidence="2">cv. Old Blush</strain>
    </source>
</reference>
<evidence type="ECO:0000313" key="2">
    <source>
        <dbReference type="Proteomes" id="UP000238479"/>
    </source>
</evidence>
<dbReference type="Gramene" id="PRQ28465">
    <property type="protein sequence ID" value="PRQ28465"/>
    <property type="gene ID" value="RchiOBHm_Chr5g0003341"/>
</dbReference>
<protein>
    <submittedName>
        <fullName evidence="1">Uncharacterized protein</fullName>
    </submittedName>
</protein>
<dbReference type="Proteomes" id="UP000238479">
    <property type="component" value="Chromosome 5"/>
</dbReference>
<evidence type="ECO:0000313" key="1">
    <source>
        <dbReference type="EMBL" id="PRQ28465.1"/>
    </source>
</evidence>
<name>A0A2P6Q2Q0_ROSCH</name>